<sequence length="150" mass="17412">MRKTKCALMMILIIIFTQITVNATIKETYKFSIDGCNYSMDLPKDWTFKSSSNKNNNLEFYKGDILTGGFIQEAKKIDLKDYKYVEDINTAIGKAKIYQLETLNNQDKTIIYGVIKSEKSQCAMYVYSDEKDIRKNIFILKMLLININNN</sequence>
<dbReference type="EMBL" id="FQZO01000009">
    <property type="protein sequence ID" value="SHJ85145.1"/>
    <property type="molecule type" value="Genomic_DNA"/>
</dbReference>
<dbReference type="OrthoDB" id="9993687at2"/>
<dbReference type="Proteomes" id="UP000184080">
    <property type="component" value="Unassembled WGS sequence"/>
</dbReference>
<accession>A0A1M6MNQ8</accession>
<dbReference type="AlphaFoldDB" id="A0A1M6MNQ8"/>
<gene>
    <name evidence="1" type="ORF">SAMN05444401_4051</name>
</gene>
<name>A0A1M6MNQ8_9CLOT</name>
<protein>
    <submittedName>
        <fullName evidence="1">Uncharacterized protein</fullName>
    </submittedName>
</protein>
<reference evidence="1 2" key="1">
    <citation type="submission" date="2016-11" db="EMBL/GenBank/DDBJ databases">
        <authorList>
            <person name="Jaros S."/>
            <person name="Januszkiewicz K."/>
            <person name="Wedrychowicz H."/>
        </authorList>
    </citation>
    <scope>NUCLEOTIDE SEQUENCE [LARGE SCALE GENOMIC DNA]</scope>
    <source>
        <strain evidence="1 2">DSM 21864</strain>
    </source>
</reference>
<evidence type="ECO:0000313" key="1">
    <source>
        <dbReference type="EMBL" id="SHJ85145.1"/>
    </source>
</evidence>
<evidence type="ECO:0000313" key="2">
    <source>
        <dbReference type="Proteomes" id="UP000184080"/>
    </source>
</evidence>
<dbReference type="RefSeq" id="WP_073011159.1">
    <property type="nucleotide sequence ID" value="NZ_FQZO01000009.1"/>
</dbReference>
<keyword evidence="2" id="KW-1185">Reference proteome</keyword>
<proteinExistence type="predicted"/>
<organism evidence="1 2">
    <name type="scientific">Clostridium amylolyticum</name>
    <dbReference type="NCBI Taxonomy" id="1121298"/>
    <lineage>
        <taxon>Bacteria</taxon>
        <taxon>Bacillati</taxon>
        <taxon>Bacillota</taxon>
        <taxon>Clostridia</taxon>
        <taxon>Eubacteriales</taxon>
        <taxon>Clostridiaceae</taxon>
        <taxon>Clostridium</taxon>
    </lineage>
</organism>
<dbReference type="STRING" id="1121298.SAMN05444401_4051"/>